<sequence>MADRKRQTSPMVVIPYKEAKKRKTSMKKVRFDIPATTTGTSDDSNDDFTVITEQRERMPSPMVIIPYKKPSTTSNPSTTPNTKKNNAPIKKNGKKRVPTSFLDLPREIRQAILVLVKPRHRTWSGEKELMRKRSRILGKVHLGVERDMVFVEAVWRMEGREARSGEDEGGGVEKGLFGRRGGMEVKSYVSPPEKDTKNAILYIPDAFGLELINNKLLADDLARAGYLVVIPDVFRGNPAPDRVLTEGMGSFDIMGWLKTHPTDIIDPILDAVIKDLKASHGITRIGAVGYCFGGKYVVRYLAAGKGVDAGFVAHPSFLTTEEVEAAKGPLSIAAPEVDQIFPADLRRKVEDVLEKKKLPYQVTLYGGVEHGFAVRTDLKIKEKKFAKESAYFQAVRWFDEYVKED</sequence>
<evidence type="ECO:0000259" key="2">
    <source>
        <dbReference type="Pfam" id="PF01738"/>
    </source>
</evidence>
<comment type="caution">
    <text evidence="3">The sequence shown here is derived from an EMBL/GenBank/DDBJ whole genome shotgun (WGS) entry which is preliminary data.</text>
</comment>
<dbReference type="SUPFAM" id="SSF53474">
    <property type="entry name" value="alpha/beta-Hydrolases"/>
    <property type="match status" value="1"/>
</dbReference>
<accession>A0A8H3YLI5</accession>
<dbReference type="Pfam" id="PF01738">
    <property type="entry name" value="DLH"/>
    <property type="match status" value="1"/>
</dbReference>
<protein>
    <recommendedName>
        <fullName evidence="2">Dienelactone hydrolase domain-containing protein</fullName>
    </recommendedName>
</protein>
<evidence type="ECO:0000313" key="3">
    <source>
        <dbReference type="EMBL" id="KAE9962667.1"/>
    </source>
</evidence>
<gene>
    <name evidence="3" type="ORF">BLS_010161</name>
</gene>
<feature type="region of interest" description="Disordered" evidence="1">
    <location>
        <begin position="65"/>
        <end position="96"/>
    </location>
</feature>
<dbReference type="PANTHER" id="PTHR17630">
    <property type="entry name" value="DIENELACTONE HYDROLASE"/>
    <property type="match status" value="1"/>
</dbReference>
<evidence type="ECO:0000256" key="1">
    <source>
        <dbReference type="SAM" id="MobiDB-lite"/>
    </source>
</evidence>
<evidence type="ECO:0000313" key="4">
    <source>
        <dbReference type="Proteomes" id="UP000433883"/>
    </source>
</evidence>
<organism evidence="3 4">
    <name type="scientific">Venturia inaequalis</name>
    <name type="common">Apple scab fungus</name>
    <dbReference type="NCBI Taxonomy" id="5025"/>
    <lineage>
        <taxon>Eukaryota</taxon>
        <taxon>Fungi</taxon>
        <taxon>Dikarya</taxon>
        <taxon>Ascomycota</taxon>
        <taxon>Pezizomycotina</taxon>
        <taxon>Dothideomycetes</taxon>
        <taxon>Pleosporomycetidae</taxon>
        <taxon>Venturiales</taxon>
        <taxon>Venturiaceae</taxon>
        <taxon>Venturia</taxon>
    </lineage>
</organism>
<feature type="region of interest" description="Disordered" evidence="1">
    <location>
        <begin position="20"/>
        <end position="46"/>
    </location>
</feature>
<dbReference type="Proteomes" id="UP000433883">
    <property type="component" value="Unassembled WGS sequence"/>
</dbReference>
<dbReference type="InterPro" id="IPR029058">
    <property type="entry name" value="AB_hydrolase_fold"/>
</dbReference>
<dbReference type="EMBL" id="WNWQ01000991">
    <property type="protein sequence ID" value="KAE9962667.1"/>
    <property type="molecule type" value="Genomic_DNA"/>
</dbReference>
<dbReference type="InterPro" id="IPR002925">
    <property type="entry name" value="Dienelactn_hydro"/>
</dbReference>
<dbReference type="GO" id="GO:0016787">
    <property type="term" value="F:hydrolase activity"/>
    <property type="evidence" value="ECO:0007669"/>
    <property type="project" value="InterPro"/>
</dbReference>
<dbReference type="PANTHER" id="PTHR17630:SF44">
    <property type="entry name" value="PROTEIN AIM2"/>
    <property type="match status" value="1"/>
</dbReference>
<feature type="domain" description="Dienelactone hydrolase" evidence="2">
    <location>
        <begin position="187"/>
        <end position="401"/>
    </location>
</feature>
<proteinExistence type="predicted"/>
<name>A0A8H3YLI5_VENIN</name>
<dbReference type="AlphaFoldDB" id="A0A8H3YLI5"/>
<reference evidence="3 4" key="1">
    <citation type="submission" date="2019-11" db="EMBL/GenBank/DDBJ databases">
        <title>Venturia inaequalis Genome Resource.</title>
        <authorList>
            <person name="Lichtner F.J."/>
        </authorList>
    </citation>
    <scope>NUCLEOTIDE SEQUENCE [LARGE SCALE GENOMIC DNA]</scope>
    <source>
        <strain evidence="3">Bline_iso_100314</strain>
    </source>
</reference>
<feature type="compositionally biased region" description="Low complexity" evidence="1">
    <location>
        <begin position="66"/>
        <end position="90"/>
    </location>
</feature>
<dbReference type="Gene3D" id="3.40.50.1820">
    <property type="entry name" value="alpha/beta hydrolase"/>
    <property type="match status" value="1"/>
</dbReference>